<feature type="disulfide bond" evidence="8">
    <location>
        <begin position="43"/>
        <end position="52"/>
    </location>
</feature>
<dbReference type="InterPro" id="IPR000742">
    <property type="entry name" value="EGF"/>
</dbReference>
<evidence type="ECO:0000256" key="7">
    <source>
        <dbReference type="ARBA" id="ARBA00023180"/>
    </source>
</evidence>
<keyword evidence="6 8" id="KW-1015">Disulfide bond</keyword>
<keyword evidence="7" id="KW-0325">Glycoprotein</keyword>
<feature type="domain" description="EGF-like" evidence="9">
    <location>
        <begin position="15"/>
        <end position="53"/>
    </location>
</feature>
<dbReference type="FunFam" id="2.10.25.10:FF:000100">
    <property type="entry name" value="neurogenic locus notch homolog protein 3"/>
    <property type="match status" value="1"/>
</dbReference>
<dbReference type="PANTHER" id="PTHR12916:SF4">
    <property type="entry name" value="UNINFLATABLE, ISOFORM C"/>
    <property type="match status" value="1"/>
</dbReference>
<feature type="domain" description="EGF-like" evidence="9">
    <location>
        <begin position="166"/>
        <end position="197"/>
    </location>
</feature>
<feature type="domain" description="EGF-like" evidence="9">
    <location>
        <begin position="55"/>
        <end position="94"/>
    </location>
</feature>
<dbReference type="PROSITE" id="PS01186">
    <property type="entry name" value="EGF_2"/>
    <property type="match status" value="2"/>
</dbReference>
<dbReference type="CDD" id="cd00054">
    <property type="entry name" value="EGF_CA"/>
    <property type="match status" value="1"/>
</dbReference>
<dbReference type="InterPro" id="IPR001881">
    <property type="entry name" value="EGF-like_Ca-bd_dom"/>
</dbReference>
<evidence type="ECO:0000313" key="11">
    <source>
        <dbReference type="Proteomes" id="UP000295264"/>
    </source>
</evidence>
<keyword evidence="5" id="KW-0677">Repeat</keyword>
<dbReference type="AlphaFoldDB" id="A0A484GGW2"/>
<dbReference type="FunFam" id="2.10.25.10:FF:000143">
    <property type="entry name" value="Protein crumbs 1"/>
    <property type="match status" value="1"/>
</dbReference>
<evidence type="ECO:0000313" key="10">
    <source>
        <dbReference type="EMBL" id="TEA34698.1"/>
    </source>
</evidence>
<organism evidence="10 11">
    <name type="scientific">Sousa chinensis</name>
    <name type="common">Indo-pacific humpbacked dolphin</name>
    <name type="synonym">Steno chinensis</name>
    <dbReference type="NCBI Taxonomy" id="103600"/>
    <lineage>
        <taxon>Eukaryota</taxon>
        <taxon>Metazoa</taxon>
        <taxon>Chordata</taxon>
        <taxon>Craniata</taxon>
        <taxon>Vertebrata</taxon>
        <taxon>Euteleostomi</taxon>
        <taxon>Mammalia</taxon>
        <taxon>Eutheria</taxon>
        <taxon>Laurasiatheria</taxon>
        <taxon>Artiodactyla</taxon>
        <taxon>Whippomorpha</taxon>
        <taxon>Cetacea</taxon>
        <taxon>Odontoceti</taxon>
        <taxon>Delphinidae</taxon>
        <taxon>Sousa</taxon>
    </lineage>
</organism>
<dbReference type="SMART" id="SM00181">
    <property type="entry name" value="EGF"/>
    <property type="match status" value="5"/>
</dbReference>
<dbReference type="PROSITE" id="PS00022">
    <property type="entry name" value="EGF_1"/>
    <property type="match status" value="4"/>
</dbReference>
<sequence>CDCTSGWTGQNCSEEINECDSDPCMNGGLCHESSIPGQFVCLCPPFYTGKFCHQHYNPCDPLSDPCQNNSTCLTLVDGNHYCICREGFKGEHCEINMNECFPLPCQNCGDCKVRLNNFRPGFSGPLCETNECSSEPCRNNGISVDLTSRFLCNCESEYHGSFCELDINECEISRCPDGENCVKRTGGYICLCAPGYS</sequence>
<evidence type="ECO:0000256" key="6">
    <source>
        <dbReference type="ARBA" id="ARBA00023157"/>
    </source>
</evidence>
<feature type="domain" description="EGF-like" evidence="9">
    <location>
        <begin position="128"/>
        <end position="164"/>
    </location>
</feature>
<dbReference type="FunFam" id="2.10.25.10:FF:000053">
    <property type="entry name" value="Slit guidance ligand 2"/>
    <property type="match status" value="1"/>
</dbReference>
<dbReference type="EMBL" id="QWLN02008726">
    <property type="protein sequence ID" value="TEA34698.1"/>
    <property type="molecule type" value="Genomic_DNA"/>
</dbReference>
<evidence type="ECO:0000259" key="9">
    <source>
        <dbReference type="PROSITE" id="PS50026"/>
    </source>
</evidence>
<keyword evidence="4" id="KW-0732">Signal</keyword>
<feature type="disulfide bond" evidence="8">
    <location>
        <begin position="84"/>
        <end position="93"/>
    </location>
</feature>
<dbReference type="SMART" id="SM00179">
    <property type="entry name" value="EGF_CA"/>
    <property type="match status" value="4"/>
</dbReference>
<dbReference type="GO" id="GO:0005576">
    <property type="term" value="C:extracellular region"/>
    <property type="evidence" value="ECO:0007669"/>
    <property type="project" value="UniProtKB-SubCell"/>
</dbReference>
<dbReference type="InterPro" id="IPR013032">
    <property type="entry name" value="EGF-like_CS"/>
</dbReference>
<feature type="disulfide bond" evidence="8">
    <location>
        <begin position="24"/>
        <end position="41"/>
    </location>
</feature>
<evidence type="ECO:0000256" key="3">
    <source>
        <dbReference type="ARBA" id="ARBA00022536"/>
    </source>
</evidence>
<dbReference type="Proteomes" id="UP000295264">
    <property type="component" value="Unassembled WGS sequence"/>
</dbReference>
<feature type="non-terminal residue" evidence="10">
    <location>
        <position position="197"/>
    </location>
</feature>
<protein>
    <recommendedName>
        <fullName evidence="9">EGF-like domain-containing protein</fullName>
    </recommendedName>
</protein>
<keyword evidence="11" id="KW-1185">Reference proteome</keyword>
<proteinExistence type="predicted"/>
<evidence type="ECO:0000256" key="2">
    <source>
        <dbReference type="ARBA" id="ARBA00022525"/>
    </source>
</evidence>
<dbReference type="GO" id="GO:0005509">
    <property type="term" value="F:calcium ion binding"/>
    <property type="evidence" value="ECO:0007669"/>
    <property type="project" value="InterPro"/>
</dbReference>
<dbReference type="PRINTS" id="PR00010">
    <property type="entry name" value="EGFBLOOD"/>
</dbReference>
<evidence type="ECO:0000256" key="8">
    <source>
        <dbReference type="PROSITE-ProRule" id="PRU00076"/>
    </source>
</evidence>
<name>A0A484GGW2_SOUCH</name>
<reference evidence="10 11" key="1">
    <citation type="journal article" date="2018" name="Genomics">
        <title>Molecular footprints of inshore aquatic adaptation in Indo-Pacific humpback dolphin (Sousa chinensis).</title>
        <authorList>
            <person name="Ming Y."/>
            <person name="Jian J."/>
            <person name="Yu F."/>
            <person name="Yu X."/>
            <person name="Wang J."/>
            <person name="Liu W."/>
        </authorList>
    </citation>
    <scope>NUCLEOTIDE SEQUENCE [LARGE SCALE GENOMIC DNA]</scope>
    <source>
        <strain evidence="10">MY-2018</strain>
        <tissue evidence="10">Skin</tissue>
    </source>
</reference>
<gene>
    <name evidence="10" type="ORF">DBR06_SOUSAS9510023</name>
</gene>
<keyword evidence="3 8" id="KW-0245">EGF-like domain</keyword>
<comment type="subcellular location">
    <subcellularLocation>
        <location evidence="1">Secreted</location>
    </subcellularLocation>
</comment>
<dbReference type="SUPFAM" id="SSF57196">
    <property type="entry name" value="EGF/Laminin"/>
    <property type="match status" value="4"/>
</dbReference>
<dbReference type="Pfam" id="PF00008">
    <property type="entry name" value="EGF"/>
    <property type="match status" value="2"/>
</dbReference>
<dbReference type="PANTHER" id="PTHR12916">
    <property type="entry name" value="CYTOCHROME C OXIDASE POLYPEPTIDE VIC-2"/>
    <property type="match status" value="1"/>
</dbReference>
<comment type="caution">
    <text evidence="10">The sequence shown here is derived from an EMBL/GenBank/DDBJ whole genome shotgun (WGS) entry which is preliminary data.</text>
</comment>
<feature type="domain" description="EGF-like" evidence="9">
    <location>
        <begin position="1"/>
        <end position="13"/>
    </location>
</feature>
<evidence type="ECO:0000256" key="5">
    <source>
        <dbReference type="ARBA" id="ARBA00022737"/>
    </source>
</evidence>
<dbReference type="Gene3D" id="2.10.25.10">
    <property type="entry name" value="Laminin"/>
    <property type="match status" value="4"/>
</dbReference>
<dbReference type="Pfam" id="PF07645">
    <property type="entry name" value="EGF_CA"/>
    <property type="match status" value="1"/>
</dbReference>
<accession>A0A484GGW2</accession>
<evidence type="ECO:0000256" key="1">
    <source>
        <dbReference type="ARBA" id="ARBA00004613"/>
    </source>
</evidence>
<dbReference type="PROSITE" id="PS50026">
    <property type="entry name" value="EGF_3"/>
    <property type="match status" value="5"/>
</dbReference>
<feature type="disulfide bond" evidence="8">
    <location>
        <begin position="154"/>
        <end position="163"/>
    </location>
</feature>
<dbReference type="InterPro" id="IPR049883">
    <property type="entry name" value="NOTCH1_EGF-like"/>
</dbReference>
<evidence type="ECO:0000256" key="4">
    <source>
        <dbReference type="ARBA" id="ARBA00022729"/>
    </source>
</evidence>
<feature type="disulfide bond" evidence="8">
    <location>
        <begin position="3"/>
        <end position="12"/>
    </location>
</feature>
<comment type="caution">
    <text evidence="8">Lacks conserved residue(s) required for the propagation of feature annotation.</text>
</comment>
<dbReference type="Pfam" id="PF12661">
    <property type="entry name" value="hEGF"/>
    <property type="match status" value="1"/>
</dbReference>
<keyword evidence="2" id="KW-0964">Secreted</keyword>
<feature type="non-terminal residue" evidence="10">
    <location>
        <position position="1"/>
    </location>
</feature>